<evidence type="ECO:0000256" key="10">
    <source>
        <dbReference type="ARBA" id="ARBA00022840"/>
    </source>
</evidence>
<feature type="binding site" description="in other chain" evidence="14">
    <location>
        <begin position="497"/>
        <end position="500"/>
    </location>
    <ligand>
        <name>substrate</name>
        <note>ligand shared between dimeric partners</note>
    </ligand>
</feature>
<feature type="domain" description="Glycosyl transferase CAP10" evidence="15">
    <location>
        <begin position="1129"/>
        <end position="1381"/>
    </location>
</feature>
<evidence type="ECO:0000313" key="17">
    <source>
        <dbReference type="Proteomes" id="UP000310189"/>
    </source>
</evidence>
<evidence type="ECO:0000256" key="5">
    <source>
        <dbReference type="ARBA" id="ARBA00022533"/>
    </source>
</evidence>
<feature type="binding site" description="in other chain" evidence="14">
    <location>
        <begin position="406"/>
        <end position="408"/>
    </location>
    <ligand>
        <name>substrate</name>
        <note>ligand shared between dimeric partners</note>
    </ligand>
</feature>
<dbReference type="GO" id="GO:0030388">
    <property type="term" value="P:fructose 1,6-bisphosphate metabolic process"/>
    <property type="evidence" value="ECO:0007669"/>
    <property type="project" value="TreeGrafter"/>
</dbReference>
<dbReference type="GO" id="GO:0048029">
    <property type="term" value="F:monosaccharide binding"/>
    <property type="evidence" value="ECO:0007669"/>
    <property type="project" value="TreeGrafter"/>
</dbReference>
<comment type="subunit">
    <text evidence="14">Homotetramer.</text>
</comment>
<dbReference type="InterPro" id="IPR006598">
    <property type="entry name" value="CAP10"/>
</dbReference>
<accession>A0A4T0FKD9</accession>
<comment type="similarity">
    <text evidence="14">Belongs to the phosphofructokinase type A (PFKA) family. ATP-dependent PFK group I subfamily. Eukaryotic two domain clade 'E' sub-subfamily.</text>
</comment>
<dbReference type="Gene3D" id="3.40.50.460">
    <property type="entry name" value="Phosphofructokinase domain"/>
    <property type="match status" value="2"/>
</dbReference>
<dbReference type="Proteomes" id="UP000310189">
    <property type="component" value="Unassembled WGS sequence"/>
</dbReference>
<dbReference type="InterPro" id="IPR000023">
    <property type="entry name" value="Phosphofructokinase_dom"/>
</dbReference>
<feature type="binding site" description="in other chain" evidence="14">
    <location>
        <position position="837"/>
    </location>
    <ligand>
        <name>beta-D-fructose 2,6-bisphosphate</name>
        <dbReference type="ChEBI" id="CHEBI:58579"/>
        <note>allosteric activator; ligand shared between dimeric partners</note>
    </ligand>
</feature>
<dbReference type="NCBIfam" id="TIGR02478">
    <property type="entry name" value="6PF1K_euk"/>
    <property type="match status" value="1"/>
</dbReference>
<dbReference type="UniPathway" id="UPA00109">
    <property type="reaction ID" value="UER00182"/>
</dbReference>
<dbReference type="InterPro" id="IPR035966">
    <property type="entry name" value="PKF_sf"/>
</dbReference>
<feature type="binding site" evidence="14">
    <location>
        <position position="399"/>
    </location>
    <ligand>
        <name>substrate</name>
        <note>ligand shared between dimeric partners</note>
    </ligand>
</feature>
<dbReference type="SUPFAM" id="SSF53784">
    <property type="entry name" value="Phosphofructokinase"/>
    <property type="match status" value="3"/>
</dbReference>
<evidence type="ECO:0000313" key="16">
    <source>
        <dbReference type="EMBL" id="TIA88842.1"/>
    </source>
</evidence>
<protein>
    <recommendedName>
        <fullName evidence="14">ATP-dependent 6-phosphofructokinase</fullName>
        <shortName evidence="14">ATP-PFK</shortName>
        <shortName evidence="14">Phosphofructokinase</shortName>
        <ecNumber evidence="14">2.7.1.11</ecNumber>
    </recommendedName>
    <alternativeName>
        <fullName evidence="14">Phosphohexokinase</fullName>
    </alternativeName>
</protein>
<keyword evidence="6 14" id="KW-0808">Transferase</keyword>
<dbReference type="PRINTS" id="PR00476">
    <property type="entry name" value="PHFRCTKINASE"/>
</dbReference>
<feature type="binding site" evidence="14">
    <location>
        <position position="491"/>
    </location>
    <ligand>
        <name>substrate</name>
        <note>ligand shared between dimeric partners</note>
    </ligand>
</feature>
<dbReference type="PANTHER" id="PTHR13697">
    <property type="entry name" value="PHOSPHOFRUCTOKINASE"/>
    <property type="match status" value="1"/>
</dbReference>
<feature type="binding site" evidence="14">
    <location>
        <position position="174"/>
    </location>
    <ligand>
        <name>ATP</name>
        <dbReference type="ChEBI" id="CHEBI:30616"/>
    </ligand>
</feature>
<comment type="catalytic activity">
    <reaction evidence="13 14">
        <text>beta-D-fructose 6-phosphate + ATP = beta-D-fructose 1,6-bisphosphate + ADP + H(+)</text>
        <dbReference type="Rhea" id="RHEA:16109"/>
        <dbReference type="ChEBI" id="CHEBI:15378"/>
        <dbReference type="ChEBI" id="CHEBI:30616"/>
        <dbReference type="ChEBI" id="CHEBI:32966"/>
        <dbReference type="ChEBI" id="CHEBI:57634"/>
        <dbReference type="ChEBI" id="CHEBI:456216"/>
        <dbReference type="EC" id="2.7.1.11"/>
    </reaction>
</comment>
<dbReference type="GO" id="GO:0046872">
    <property type="term" value="F:metal ion binding"/>
    <property type="evidence" value="ECO:0007669"/>
    <property type="project" value="UniProtKB-KW"/>
</dbReference>
<evidence type="ECO:0000256" key="7">
    <source>
        <dbReference type="ARBA" id="ARBA00022723"/>
    </source>
</evidence>
<comment type="caution">
    <text evidence="16">The sequence shown here is derived from an EMBL/GenBank/DDBJ whole genome shotgun (WGS) entry which is preliminary data.</text>
</comment>
<reference evidence="16 17" key="1">
    <citation type="submission" date="2019-03" db="EMBL/GenBank/DDBJ databases">
        <title>Sequencing 23 genomes of Wallemia ichthyophaga.</title>
        <authorList>
            <person name="Gostincar C."/>
        </authorList>
    </citation>
    <scope>NUCLEOTIDE SEQUENCE [LARGE SCALE GENOMIC DNA]</scope>
    <source>
        <strain evidence="16 17">EXF-5753</strain>
    </source>
</reference>
<dbReference type="Pfam" id="PF05686">
    <property type="entry name" value="Glyco_transf_90"/>
    <property type="match status" value="1"/>
</dbReference>
<dbReference type="HAMAP" id="MF_03184">
    <property type="entry name" value="Phosphofructokinase_I_E"/>
    <property type="match status" value="1"/>
</dbReference>
<evidence type="ECO:0000256" key="4">
    <source>
        <dbReference type="ARBA" id="ARBA00022490"/>
    </source>
</evidence>
<gene>
    <name evidence="16" type="ORF">E3P99_02373</name>
</gene>
<dbReference type="SMART" id="SM00672">
    <property type="entry name" value="CAP10"/>
    <property type="match status" value="1"/>
</dbReference>
<comment type="subcellular location">
    <subcellularLocation>
        <location evidence="2 14">Cytoplasm</location>
    </subcellularLocation>
</comment>
<feature type="binding site" description="in other chain" evidence="14">
    <location>
        <begin position="362"/>
        <end position="364"/>
    </location>
    <ligand>
        <name>substrate</name>
        <note>ligand shared between dimeric partners</note>
    </ligand>
</feature>
<dbReference type="GO" id="GO:0070095">
    <property type="term" value="F:fructose-6-phosphate binding"/>
    <property type="evidence" value="ECO:0007669"/>
    <property type="project" value="TreeGrafter"/>
</dbReference>
<dbReference type="Pfam" id="PF02466">
    <property type="entry name" value="Tim17"/>
    <property type="match status" value="1"/>
</dbReference>
<keyword evidence="10 14" id="KW-0067">ATP-binding</keyword>
<dbReference type="EMBL" id="SPNW01000033">
    <property type="protein sequence ID" value="TIA88842.1"/>
    <property type="molecule type" value="Genomic_DNA"/>
</dbReference>
<feature type="binding site" evidence="14">
    <location>
        <position position="770"/>
    </location>
    <ligand>
        <name>beta-D-fructose 2,6-bisphosphate</name>
        <dbReference type="ChEBI" id="CHEBI:58579"/>
        <note>allosteric activator; ligand shared between dimeric partners</note>
    </ligand>
</feature>
<keyword evidence="5 14" id="KW-0021">Allosteric enzyme</keyword>
<evidence type="ECO:0000256" key="9">
    <source>
        <dbReference type="ARBA" id="ARBA00022777"/>
    </source>
</evidence>
<feature type="binding site" evidence="14">
    <location>
        <begin position="316"/>
        <end position="319"/>
    </location>
    <ligand>
        <name>ATP</name>
        <dbReference type="ChEBI" id="CHEBI:30616"/>
    </ligand>
</feature>
<dbReference type="GO" id="GO:0042802">
    <property type="term" value="F:identical protein binding"/>
    <property type="evidence" value="ECO:0007669"/>
    <property type="project" value="TreeGrafter"/>
</dbReference>
<comment type="function">
    <text evidence="14">Catalyzes the phosphorylation of D-fructose 6-phosphate to fructose 1,6-bisphosphate by ATP, the first committing step of glycolysis.</text>
</comment>
<evidence type="ECO:0000256" key="6">
    <source>
        <dbReference type="ARBA" id="ARBA00022679"/>
    </source>
</evidence>
<dbReference type="Pfam" id="PF00365">
    <property type="entry name" value="PFK"/>
    <property type="match status" value="2"/>
</dbReference>
<feature type="binding site" description="in other chain" evidence="14">
    <location>
        <position position="938"/>
    </location>
    <ligand>
        <name>beta-D-fructose 2,6-bisphosphate</name>
        <dbReference type="ChEBI" id="CHEBI:58579"/>
        <note>allosteric activator; ligand shared between dimeric partners</note>
    </ligand>
</feature>
<dbReference type="InterPro" id="IPR009161">
    <property type="entry name" value="6-Pfructokinase_euk"/>
</dbReference>
<organism evidence="16 17">
    <name type="scientific">Wallemia hederae</name>
    <dbReference type="NCBI Taxonomy" id="1540922"/>
    <lineage>
        <taxon>Eukaryota</taxon>
        <taxon>Fungi</taxon>
        <taxon>Dikarya</taxon>
        <taxon>Basidiomycota</taxon>
        <taxon>Wallemiomycotina</taxon>
        <taxon>Wallemiomycetes</taxon>
        <taxon>Wallemiales</taxon>
        <taxon>Wallemiaceae</taxon>
        <taxon>Wallemia</taxon>
    </lineage>
</organism>
<evidence type="ECO:0000259" key="15">
    <source>
        <dbReference type="SMART" id="SM00672"/>
    </source>
</evidence>
<dbReference type="GO" id="GO:0016208">
    <property type="term" value="F:AMP binding"/>
    <property type="evidence" value="ECO:0007669"/>
    <property type="project" value="TreeGrafter"/>
</dbReference>
<comment type="pathway">
    <text evidence="3 14">Carbohydrate degradation; glycolysis; D-glyceraldehyde 3-phosphate and glycerone phosphate from D-glucose: step 3/4.</text>
</comment>
<dbReference type="GO" id="GO:0006002">
    <property type="term" value="P:fructose 6-phosphate metabolic process"/>
    <property type="evidence" value="ECO:0007669"/>
    <property type="project" value="InterPro"/>
</dbReference>
<evidence type="ECO:0000256" key="14">
    <source>
        <dbReference type="HAMAP-Rule" id="MF_03184"/>
    </source>
</evidence>
<comment type="cofactor">
    <cofactor evidence="1 14">
        <name>Mg(2+)</name>
        <dbReference type="ChEBI" id="CHEBI:18420"/>
    </cofactor>
</comment>
<comment type="activity regulation">
    <text evidence="14">Allosterically activated by ADP, AMP, or fructose 2,6-bisphosphate, and allosterically inhibited by ATP or citrate.</text>
</comment>
<feature type="active site" description="Proton acceptor" evidence="14">
    <location>
        <position position="364"/>
    </location>
</feature>
<evidence type="ECO:0000256" key="11">
    <source>
        <dbReference type="ARBA" id="ARBA00022842"/>
    </source>
</evidence>
<dbReference type="GO" id="GO:0005739">
    <property type="term" value="C:mitochondrion"/>
    <property type="evidence" value="ECO:0007669"/>
    <property type="project" value="TreeGrafter"/>
</dbReference>
<dbReference type="GO" id="GO:0003872">
    <property type="term" value="F:6-phosphofructokinase activity"/>
    <property type="evidence" value="ECO:0007669"/>
    <property type="project" value="UniProtKB-UniRule"/>
</dbReference>
<keyword evidence="12 14" id="KW-0324">Glycolysis</keyword>
<evidence type="ECO:0000256" key="12">
    <source>
        <dbReference type="ARBA" id="ARBA00023152"/>
    </source>
</evidence>
<dbReference type="PANTHER" id="PTHR13697:SF4">
    <property type="entry name" value="ATP-DEPENDENT 6-PHOSPHOFRUCTOKINASE"/>
    <property type="match status" value="1"/>
</dbReference>
<dbReference type="GO" id="GO:0005524">
    <property type="term" value="F:ATP binding"/>
    <property type="evidence" value="ECO:0007669"/>
    <property type="project" value="UniProtKB-KW"/>
</dbReference>
<feature type="binding site" description="in other chain" evidence="14">
    <location>
        <begin position="732"/>
        <end position="736"/>
    </location>
    <ligand>
        <name>beta-D-fructose 2,6-bisphosphate</name>
        <dbReference type="ChEBI" id="CHEBI:58579"/>
        <note>allosteric activator; ligand shared between dimeric partners</note>
    </ligand>
</feature>
<feature type="region of interest" description="N-terminal catalytic PFK domain 1" evidence="14">
    <location>
        <begin position="1"/>
        <end position="589"/>
    </location>
</feature>
<dbReference type="EC" id="2.7.1.11" evidence="14"/>
<dbReference type="GO" id="GO:0005945">
    <property type="term" value="C:6-phosphofructokinase complex"/>
    <property type="evidence" value="ECO:0007669"/>
    <property type="project" value="TreeGrafter"/>
</dbReference>
<dbReference type="OrthoDB" id="537915at2759"/>
<name>A0A4T0FKD9_9BASI</name>
<feature type="binding site" evidence="14">
    <location>
        <position position="317"/>
    </location>
    <ligand>
        <name>Mg(2+)</name>
        <dbReference type="ChEBI" id="CHEBI:18420"/>
        <note>catalytic</note>
    </ligand>
</feature>
<evidence type="ECO:0000256" key="1">
    <source>
        <dbReference type="ARBA" id="ARBA00001946"/>
    </source>
</evidence>
<evidence type="ECO:0000256" key="13">
    <source>
        <dbReference type="ARBA" id="ARBA00048070"/>
    </source>
</evidence>
<dbReference type="InterPro" id="IPR022953">
    <property type="entry name" value="ATP_PFK"/>
</dbReference>
<dbReference type="FunFam" id="3.40.50.460:FF:000007">
    <property type="entry name" value="ATP-dependent 6-phosphofructokinase"/>
    <property type="match status" value="1"/>
</dbReference>
<keyword evidence="4 14" id="KW-0963">Cytoplasm</keyword>
<keyword evidence="7 14" id="KW-0479">Metal-binding</keyword>
<dbReference type="FunFam" id="3.40.50.460:FF:000008">
    <property type="entry name" value="ATP-dependent 6-phosphofructokinase"/>
    <property type="match status" value="1"/>
</dbReference>
<feature type="binding site" description="in other chain" evidence="14">
    <location>
        <position position="463"/>
    </location>
    <ligand>
        <name>substrate</name>
        <note>ligand shared between dimeric partners</note>
    </ligand>
</feature>
<proteinExistence type="inferred from homology"/>
<comment type="caution">
    <text evidence="14">Lacks conserved residue(s) required for the propagation of feature annotation.</text>
</comment>
<dbReference type="Gene3D" id="3.40.50.450">
    <property type="match status" value="3"/>
</dbReference>
<feature type="binding site" evidence="14">
    <location>
        <begin position="286"/>
        <end position="287"/>
    </location>
    <ligand>
        <name>ATP</name>
        <dbReference type="ChEBI" id="CHEBI:30616"/>
    </ligand>
</feature>
<keyword evidence="8 14" id="KW-0547">Nucleotide-binding</keyword>
<dbReference type="GO" id="GO:0061621">
    <property type="term" value="P:canonical glycolysis"/>
    <property type="evidence" value="ECO:0007669"/>
    <property type="project" value="TreeGrafter"/>
</dbReference>
<feature type="binding site" evidence="14">
    <location>
        <position position="863"/>
    </location>
    <ligand>
        <name>beta-D-fructose 2,6-bisphosphate</name>
        <dbReference type="ChEBI" id="CHEBI:58579"/>
        <note>allosteric activator; ligand shared between dimeric partners</note>
    </ligand>
</feature>
<sequence length="1405" mass="154111">MLKYQKYIQQGMESCAFKTVLSAGAGFGLGAFFSLLSSSFAFDDPFSRTSELSRQQKAKELFKDMGKGMYRQGKGFGAVGGLFAGIECCIEGYRAKNDLYNSASAGFLSGAILSRNAGVKAAFGGGFAFAAFSTAIDMYMRSAHTHSHNSTMINNKISQPNQNSRKIAVLTSGGDAAGMNAAVRAVAKMGLYRGCEVFIVREGWAGLVAGNVNAAPADVRPPPQRAGKYQGKQDVEGEKFAATFGEGELLQEGAGEGLKGRHILKVGWDDVRGWMDIGGTLIGTARCAEFREKEGRATAAYNLISLGIDALVVIGGDGSLTGADRLRGEWPSLLDDLEKSKRISAEQRKRHAHLTITGIVGSIDNDMAMTDITIGAPTALHRISEAVDSIGSTASSHSRAFVVEVMGRHCGWLAVMAGLACGADYIFIPERPPTSEDWESEMCNLLKSHRDHGKRKTIVIVAEGALDRQLKPIKPAYVAEILTKRLQLDTRVTTLGHVQRGGKPCAYDRLLATLQGVEAVESVLDATPETPSYMIGLKENKVKQVSLMEAVKATAGVGEAIEKKDFDSALQLRDPEFLENLEAFDYSTIVGDNKCLPEGQRLRIGIIHVGAPAGGMNAATREATRFCLARGHTPLAIYNGFEGLWAEGGNGVQPLSWLQVDNWSSRGGSELGTNRSLPADDLESTSKALQNHNIDALLLIGGYEAYTAIQTLKNARTNYPAFQISMAVIPATLSNNVPLTEFSVGSDTALNALVDACDAIKQSAAASRNRVFVVETQGGKCGYLATVGALATGANIVYTPELGMDLGLVQSDVEFLKRRFALDVKGKSDGRFIIRNEKSSSVYTTEFLTNMLKEEGKDLFDSRAANLGHTLQGGTPSPIDRARACRLAIRCIKFLEDNSGSRQAGAKDESAAVIVIENGQVRLAPIEDVAKVADDKNRRGKNPWWLDLKHLVENGLFSNNNRRRIALYTDKLKPSASFITGITVASLLFTFLSIFPKAPASIPFAFEEPQPEKPDCLSCSLDPSVALIDSHTSSSSFQDPGMNKHLTESQCLSEYPGLYHEADRAFEWWLERGGITRDHLDKASDKAHGRVIIYNNRMFVKEYKHGDVNTRAMATFAAIHEALLTSTEAIPNVEFTFQIQDAGDSEDDPVPTMVLDRTVEQPELWLMPDFGFWSWPEPKVGSFVEVRDKAGKWESEHSWSEKLPKLFWRGASLGLSIRDQLVDAAQGHAWSDVKIMNWGNIQKGDLLTMEEHCGYQYLVHVEGVAYSGRLKYLLQCHSVSVMHEMKFIQHFHHLLDGSTNSTSQNVVIVPLPEKRPGSNTEPNPWQRLPEVMNELKKNPDRVRKIADNSWNGLRNRYLTPSATVCYWRRLLNLWSQAQTFEVDIDDDYIPYESFMLMGTTDWSAH</sequence>
<feature type="region of interest" description="C-terminal regulatory PFK domain 2" evidence="14">
    <location>
        <begin position="603"/>
        <end position="1405"/>
    </location>
</feature>
<feature type="binding site" description="in other chain" evidence="14">
    <location>
        <begin position="777"/>
        <end position="779"/>
    </location>
    <ligand>
        <name>beta-D-fructose 2,6-bisphosphate</name>
        <dbReference type="ChEBI" id="CHEBI:58579"/>
        <note>allosteric activator; ligand shared between dimeric partners</note>
    </ligand>
</feature>
<feature type="binding site" description="in other chain" evidence="14">
    <location>
        <position position="675"/>
    </location>
    <ligand>
        <name>beta-D-fructose 2,6-bisphosphate</name>
        <dbReference type="ChEBI" id="CHEBI:58579"/>
        <note>allosteric activator; ligand shared between dimeric partners</note>
    </ligand>
</feature>
<dbReference type="PROSITE" id="PS00433">
    <property type="entry name" value="PHOSPHOFRUCTOKINASE"/>
    <property type="match status" value="2"/>
</dbReference>
<evidence type="ECO:0000256" key="8">
    <source>
        <dbReference type="ARBA" id="ARBA00022741"/>
    </source>
</evidence>
<keyword evidence="9 14" id="KW-0418">Kinase</keyword>
<dbReference type="InterPro" id="IPR015912">
    <property type="entry name" value="Phosphofructokinase_CS"/>
</dbReference>
<keyword evidence="17" id="KW-1185">Reference proteome</keyword>
<keyword evidence="11 14" id="KW-0460">Magnesium</keyword>
<evidence type="ECO:0000256" key="2">
    <source>
        <dbReference type="ARBA" id="ARBA00004496"/>
    </source>
</evidence>
<evidence type="ECO:0000256" key="3">
    <source>
        <dbReference type="ARBA" id="ARBA00004679"/>
    </source>
</evidence>